<evidence type="ECO:0008006" key="3">
    <source>
        <dbReference type="Google" id="ProtNLM"/>
    </source>
</evidence>
<organism evidence="1 2">
    <name type="scientific">Domibacillus antri</name>
    <dbReference type="NCBI Taxonomy" id="1714264"/>
    <lineage>
        <taxon>Bacteria</taxon>
        <taxon>Bacillati</taxon>
        <taxon>Bacillota</taxon>
        <taxon>Bacilli</taxon>
        <taxon>Bacillales</taxon>
        <taxon>Bacillaceae</taxon>
        <taxon>Domibacillus</taxon>
    </lineage>
</organism>
<dbReference type="AlphaFoldDB" id="A0A1Q8QA39"/>
<dbReference type="RefSeq" id="WP_075397028.1">
    <property type="nucleotide sequence ID" value="NZ_MSDU01000003.1"/>
</dbReference>
<sequence>MNVPHERVLAKMEQEIAAARSASPGDIERHVYAIKSMCELIIGSREKDYAPRSVSVQPVVTPSPQPAIQQTERIVTDDGSNGDSIFDF</sequence>
<reference evidence="1 2" key="1">
    <citation type="submission" date="2016-12" db="EMBL/GenBank/DDBJ databases">
        <title>Domibacillus antri genome sequencing.</title>
        <authorList>
            <person name="Verma A."/>
            <person name="Krishnamurthi S."/>
        </authorList>
    </citation>
    <scope>NUCLEOTIDE SEQUENCE [LARGE SCALE GENOMIC DNA]</scope>
    <source>
        <strain evidence="1 2">XD80</strain>
    </source>
</reference>
<protein>
    <recommendedName>
        <fullName evidence="3">YwdI family protein</fullName>
    </recommendedName>
</protein>
<dbReference type="EMBL" id="MSDU01000003">
    <property type="protein sequence ID" value="OLN24209.1"/>
    <property type="molecule type" value="Genomic_DNA"/>
</dbReference>
<dbReference type="OrthoDB" id="2361717at2"/>
<evidence type="ECO:0000313" key="1">
    <source>
        <dbReference type="EMBL" id="OLN24209.1"/>
    </source>
</evidence>
<name>A0A1Q8QA39_9BACI</name>
<dbReference type="InterPro" id="IPR035218">
    <property type="entry name" value="DUF5327"/>
</dbReference>
<comment type="caution">
    <text evidence="1">The sequence shown here is derived from an EMBL/GenBank/DDBJ whole genome shotgun (WGS) entry which is preliminary data.</text>
</comment>
<dbReference type="Pfam" id="PF17261">
    <property type="entry name" value="DUF5327"/>
    <property type="match status" value="1"/>
</dbReference>
<proteinExistence type="predicted"/>
<keyword evidence="2" id="KW-1185">Reference proteome</keyword>
<gene>
    <name evidence="1" type="ORF">BTO30_02025</name>
</gene>
<accession>A0A1Q8QA39</accession>
<evidence type="ECO:0000313" key="2">
    <source>
        <dbReference type="Proteomes" id="UP000185568"/>
    </source>
</evidence>
<dbReference type="STRING" id="1714264.BTO30_02025"/>
<dbReference type="Proteomes" id="UP000185568">
    <property type="component" value="Unassembled WGS sequence"/>
</dbReference>